<keyword evidence="1" id="KW-1133">Transmembrane helix</keyword>
<gene>
    <name evidence="2" type="ORF">KS407_19260</name>
</gene>
<feature type="transmembrane region" description="Helical" evidence="1">
    <location>
        <begin position="265"/>
        <end position="281"/>
    </location>
</feature>
<comment type="caution">
    <text evidence="2">The sequence shown here is derived from an EMBL/GenBank/DDBJ whole genome shotgun (WGS) entry which is preliminary data.</text>
</comment>
<organism evidence="2 3">
    <name type="scientific">Evansella alkalicola</name>
    <dbReference type="NCBI Taxonomy" id="745819"/>
    <lineage>
        <taxon>Bacteria</taxon>
        <taxon>Bacillati</taxon>
        <taxon>Bacillota</taxon>
        <taxon>Bacilli</taxon>
        <taxon>Bacillales</taxon>
        <taxon>Bacillaceae</taxon>
        <taxon>Evansella</taxon>
    </lineage>
</organism>
<dbReference type="RefSeq" id="WP_088073999.1">
    <property type="nucleotide sequence ID" value="NZ_JAHQCR010000082.1"/>
</dbReference>
<evidence type="ECO:0000313" key="3">
    <source>
        <dbReference type="Proteomes" id="UP000790580"/>
    </source>
</evidence>
<feature type="transmembrane region" description="Helical" evidence="1">
    <location>
        <begin position="53"/>
        <end position="74"/>
    </location>
</feature>
<proteinExistence type="predicted"/>
<sequence length="447" mass="50921">MKKRHEDELDKVLHTMDAESHWNEDHRQQLKKNILNDVDKKQRSPFFKGKLNVSYLLSLGAVAVITWILFVPMLSDWWRDSDGLTSPIPTGEETETGFAPFITEEGLELILKQENVDEGEEQQFTLKIENSGPNSYEFNEVFLEKKIDWESNESENVEFSDRSIQLGELDFLDTGETTAISFSIPEEYEVGENYELMFHARMRDNEAPLDTLFFHFDLDSELITLTKSELVINNRSMSPLTYGGITFIILSLIGCFFIKSAKGRSVFMIALGLALFLGYVANQQMGDADEMIIEDMSTYPYQQPLRNVVHIEYLDNRHAIAFYEWGAGTLRSFENVTYKKGVFGWKANGGTGGQIVVDDKLGWSFSNLEHQNFSQYTDLISGVIMSPDIVEVRVTSINENVYTADIVEFNGGRFWFLVTDGDDVSFATKTGLNEDGEVVEEHHSRAN</sequence>
<protein>
    <submittedName>
        <fullName evidence="2">Uncharacterized protein</fullName>
    </submittedName>
</protein>
<reference evidence="2 3" key="1">
    <citation type="submission" date="2021-06" db="EMBL/GenBank/DDBJ databases">
        <title>Bacillus sp. RD4P76, an endophyte from a halophyte.</title>
        <authorList>
            <person name="Sun J.-Q."/>
        </authorList>
    </citation>
    <scope>NUCLEOTIDE SEQUENCE [LARGE SCALE GENOMIC DNA]</scope>
    <source>
        <strain evidence="2 3">JCM 17098</strain>
    </source>
</reference>
<accession>A0ABS6JY95</accession>
<keyword evidence="3" id="KW-1185">Reference proteome</keyword>
<keyword evidence="1" id="KW-0472">Membrane</keyword>
<feature type="transmembrane region" description="Helical" evidence="1">
    <location>
        <begin position="240"/>
        <end position="258"/>
    </location>
</feature>
<dbReference type="Proteomes" id="UP000790580">
    <property type="component" value="Unassembled WGS sequence"/>
</dbReference>
<name>A0ABS6JY95_9BACI</name>
<keyword evidence="1" id="KW-0812">Transmembrane</keyword>
<evidence type="ECO:0000256" key="1">
    <source>
        <dbReference type="SAM" id="Phobius"/>
    </source>
</evidence>
<dbReference type="EMBL" id="JAHQCR010000082">
    <property type="protein sequence ID" value="MBU9723560.1"/>
    <property type="molecule type" value="Genomic_DNA"/>
</dbReference>
<evidence type="ECO:0000313" key="2">
    <source>
        <dbReference type="EMBL" id="MBU9723560.1"/>
    </source>
</evidence>